<feature type="domain" description="SLBB" evidence="17">
    <location>
        <begin position="114"/>
        <end position="194"/>
    </location>
</feature>
<dbReference type="GO" id="GO:0006811">
    <property type="term" value="P:monoatomic ion transport"/>
    <property type="evidence" value="ECO:0007669"/>
    <property type="project" value="UniProtKB-KW"/>
</dbReference>
<dbReference type="InterPro" id="IPR049712">
    <property type="entry name" value="Poly_export"/>
</dbReference>
<dbReference type="PANTHER" id="PTHR33619:SF3">
    <property type="entry name" value="POLYSACCHARIDE EXPORT PROTEIN GFCE-RELATED"/>
    <property type="match status" value="1"/>
</dbReference>
<feature type="domain" description="Polysaccharide export protein N-terminal" evidence="16">
    <location>
        <begin position="34"/>
        <end position="108"/>
    </location>
</feature>
<keyword evidence="10" id="KW-0626">Porin</keyword>
<keyword evidence="3" id="KW-0813">Transport</keyword>
<accession>S0FX21</accession>
<evidence type="ECO:0000256" key="15">
    <source>
        <dbReference type="SAM" id="SignalP"/>
    </source>
</evidence>
<keyword evidence="4" id="KW-1134">Transmembrane beta strand</keyword>
<evidence type="ECO:0000256" key="13">
    <source>
        <dbReference type="ARBA" id="ARBA00023237"/>
    </source>
</evidence>
<keyword evidence="11" id="KW-0472">Membrane</keyword>
<dbReference type="Pfam" id="PF22461">
    <property type="entry name" value="SLBB_2"/>
    <property type="match status" value="1"/>
</dbReference>
<evidence type="ECO:0000259" key="17">
    <source>
        <dbReference type="Pfam" id="PF22461"/>
    </source>
</evidence>
<evidence type="ECO:0000256" key="6">
    <source>
        <dbReference type="ARBA" id="ARBA00022692"/>
    </source>
</evidence>
<evidence type="ECO:0000256" key="10">
    <source>
        <dbReference type="ARBA" id="ARBA00023114"/>
    </source>
</evidence>
<comment type="subcellular location">
    <subcellularLocation>
        <location evidence="1">Cell outer membrane</location>
        <topology evidence="1">Multi-pass membrane protein</topology>
    </subcellularLocation>
</comment>
<keyword evidence="9" id="KW-0406">Ion transport</keyword>
<protein>
    <submittedName>
        <fullName evidence="18">Periplasmic polysaccharide export protein Wza</fullName>
    </submittedName>
</protein>
<evidence type="ECO:0000256" key="12">
    <source>
        <dbReference type="ARBA" id="ARBA00023139"/>
    </source>
</evidence>
<evidence type="ECO:0000256" key="7">
    <source>
        <dbReference type="ARBA" id="ARBA00022729"/>
    </source>
</evidence>
<keyword evidence="19" id="KW-1185">Reference proteome</keyword>
<reference evidence="18 19" key="1">
    <citation type="journal article" date="2013" name="Genome Announc.">
        <title>Draft Genome Sequence of Desulfotignum phosphitoxidans DSM 13687 Strain FiPS-3.</title>
        <authorList>
            <person name="Poehlein A."/>
            <person name="Daniel R."/>
            <person name="Simeonova D.D."/>
        </authorList>
    </citation>
    <scope>NUCLEOTIDE SEQUENCE [LARGE SCALE GENOMIC DNA]</scope>
    <source>
        <strain evidence="18 19">DSM 13687</strain>
    </source>
</reference>
<dbReference type="GO" id="GO:0046930">
    <property type="term" value="C:pore complex"/>
    <property type="evidence" value="ECO:0007669"/>
    <property type="project" value="UniProtKB-KW"/>
</dbReference>
<evidence type="ECO:0000256" key="11">
    <source>
        <dbReference type="ARBA" id="ARBA00023136"/>
    </source>
</evidence>
<dbReference type="InterPro" id="IPR003715">
    <property type="entry name" value="Poly_export_N"/>
</dbReference>
<dbReference type="Gene3D" id="3.30.1950.10">
    <property type="entry name" value="wza like domain"/>
    <property type="match status" value="1"/>
</dbReference>
<sequence length="195" mass="21686">MRKKNYKVTMGLAALMVLIAFSASAAEKNGSISASGDYIIGIGDVLSIHTWKEPDLSLDMVQVRRDGKITFPLLDDILALGKSTVALKQTIQTQLSKFVEAPMVTVTLVNAVSQRYYILGEVLEIGEYPLIKKLTVIQAFALAKGFTQWASKDRILLYRRNGTDLSVFRIDYKDIVKGQMNKDIFLQADDVIIVP</sequence>
<evidence type="ECO:0000256" key="5">
    <source>
        <dbReference type="ARBA" id="ARBA00022597"/>
    </source>
</evidence>
<proteinExistence type="inferred from homology"/>
<dbReference type="RefSeq" id="WP_006966357.1">
    <property type="nucleotide sequence ID" value="NZ_APJX01000005.1"/>
</dbReference>
<keyword evidence="5" id="KW-0762">Sugar transport</keyword>
<dbReference type="GO" id="GO:0009279">
    <property type="term" value="C:cell outer membrane"/>
    <property type="evidence" value="ECO:0007669"/>
    <property type="project" value="UniProtKB-SubCell"/>
</dbReference>
<dbReference type="Pfam" id="PF02563">
    <property type="entry name" value="Poly_export"/>
    <property type="match status" value="1"/>
</dbReference>
<evidence type="ECO:0000259" key="16">
    <source>
        <dbReference type="Pfam" id="PF02563"/>
    </source>
</evidence>
<comment type="similarity">
    <text evidence="2">Belongs to the BexD/CtrA/VexA family.</text>
</comment>
<dbReference type="EMBL" id="APJX01000005">
    <property type="protein sequence ID" value="EMS79265.1"/>
    <property type="molecule type" value="Genomic_DNA"/>
</dbReference>
<evidence type="ECO:0000313" key="19">
    <source>
        <dbReference type="Proteomes" id="UP000014216"/>
    </source>
</evidence>
<keyword evidence="14" id="KW-0449">Lipoprotein</keyword>
<keyword evidence="12" id="KW-0564">Palmitate</keyword>
<dbReference type="AlphaFoldDB" id="S0FX21"/>
<keyword evidence="6" id="KW-0812">Transmembrane</keyword>
<dbReference type="Proteomes" id="UP000014216">
    <property type="component" value="Unassembled WGS sequence"/>
</dbReference>
<evidence type="ECO:0000256" key="3">
    <source>
        <dbReference type="ARBA" id="ARBA00022448"/>
    </source>
</evidence>
<name>S0FX21_9BACT</name>
<keyword evidence="13" id="KW-0998">Cell outer membrane</keyword>
<dbReference type="Gene3D" id="3.10.560.10">
    <property type="entry name" value="Outer membrane lipoprotein wza domain like"/>
    <property type="match status" value="1"/>
</dbReference>
<evidence type="ECO:0000256" key="9">
    <source>
        <dbReference type="ARBA" id="ARBA00023065"/>
    </source>
</evidence>
<evidence type="ECO:0000256" key="8">
    <source>
        <dbReference type="ARBA" id="ARBA00023047"/>
    </source>
</evidence>
<feature type="chain" id="PRO_5004487237" evidence="15">
    <location>
        <begin position="26"/>
        <end position="195"/>
    </location>
</feature>
<evidence type="ECO:0000256" key="2">
    <source>
        <dbReference type="ARBA" id="ARBA00009450"/>
    </source>
</evidence>
<comment type="caution">
    <text evidence="18">The sequence shown here is derived from an EMBL/GenBank/DDBJ whole genome shotgun (WGS) entry which is preliminary data.</text>
</comment>
<organism evidence="18 19">
    <name type="scientific">Desulfotignum phosphitoxidans DSM 13687</name>
    <dbReference type="NCBI Taxonomy" id="1286635"/>
    <lineage>
        <taxon>Bacteria</taxon>
        <taxon>Pseudomonadati</taxon>
        <taxon>Thermodesulfobacteriota</taxon>
        <taxon>Desulfobacteria</taxon>
        <taxon>Desulfobacterales</taxon>
        <taxon>Desulfobacteraceae</taxon>
        <taxon>Desulfotignum</taxon>
    </lineage>
</organism>
<evidence type="ECO:0000256" key="1">
    <source>
        <dbReference type="ARBA" id="ARBA00004571"/>
    </source>
</evidence>
<evidence type="ECO:0000256" key="4">
    <source>
        <dbReference type="ARBA" id="ARBA00022452"/>
    </source>
</evidence>
<dbReference type="PANTHER" id="PTHR33619">
    <property type="entry name" value="POLYSACCHARIDE EXPORT PROTEIN GFCE-RELATED"/>
    <property type="match status" value="1"/>
</dbReference>
<evidence type="ECO:0000256" key="14">
    <source>
        <dbReference type="ARBA" id="ARBA00023288"/>
    </source>
</evidence>
<gene>
    <name evidence="18" type="primary">wza</name>
    <name evidence="18" type="ORF">Dpo_5c01900</name>
</gene>
<feature type="signal peptide" evidence="15">
    <location>
        <begin position="1"/>
        <end position="25"/>
    </location>
</feature>
<evidence type="ECO:0000313" key="18">
    <source>
        <dbReference type="EMBL" id="EMS79265.1"/>
    </source>
</evidence>
<keyword evidence="7 15" id="KW-0732">Signal</keyword>
<dbReference type="InterPro" id="IPR054765">
    <property type="entry name" value="SLBB_dom"/>
</dbReference>
<keyword evidence="8" id="KW-0625">Polysaccharide transport</keyword>
<dbReference type="GO" id="GO:0015288">
    <property type="term" value="F:porin activity"/>
    <property type="evidence" value="ECO:0007669"/>
    <property type="project" value="UniProtKB-KW"/>
</dbReference>
<dbReference type="GO" id="GO:0015159">
    <property type="term" value="F:polysaccharide transmembrane transporter activity"/>
    <property type="evidence" value="ECO:0007669"/>
    <property type="project" value="InterPro"/>
</dbReference>